<evidence type="ECO:0000256" key="1">
    <source>
        <dbReference type="ARBA" id="ARBA00023002"/>
    </source>
</evidence>
<gene>
    <name evidence="3" type="ORF">E4099_28750</name>
</gene>
<dbReference type="SUPFAM" id="SSF51430">
    <property type="entry name" value="NAD(P)-linked oxidoreductase"/>
    <property type="match status" value="1"/>
</dbReference>
<protein>
    <submittedName>
        <fullName evidence="3">Aldo/keto reductase</fullName>
    </submittedName>
</protein>
<name>A0A4Z0G726_9ACTN</name>
<sequence length="342" mass="37395">MQRRILGGTGISVSEYALGAMMFGSWANPDHEDAVRIIHRALDAGINVIDTADVYSAGESEEIVGKALKGRREDVVLATKANSPMGEDPNHSGNSRRWITREIENSLRRLDTDYIDLYQVHRPDPHTDIDETLSVLSDLVRAGKVRAIGSSTFPAEQIVEAQWTSDRRGHVRFRSEQPPYSILARSVEAAVLPTAQKYGMGVLTWGPLAAGWLSGRYTKASDIDLSGGRAAQERQKFDPALPENARKLEAVGKLAALAAECDMSLPHLATAFVRAHPAVTAVIIGPRTMDQLESLLTGADTVLGEDVLDRIDEIVPPGVDLNRADAYYLPPALADKSLRRRR</sequence>
<keyword evidence="1" id="KW-0560">Oxidoreductase</keyword>
<dbReference type="InterPro" id="IPR023210">
    <property type="entry name" value="NADP_OxRdtase_dom"/>
</dbReference>
<dbReference type="OrthoDB" id="9768793at2"/>
<dbReference type="PRINTS" id="PR00069">
    <property type="entry name" value="ALDKETRDTASE"/>
</dbReference>
<accession>A0A4Z0G726</accession>
<dbReference type="InterPro" id="IPR036812">
    <property type="entry name" value="NAD(P)_OxRdtase_dom_sf"/>
</dbReference>
<keyword evidence="4" id="KW-1185">Reference proteome</keyword>
<dbReference type="PANTHER" id="PTHR43364">
    <property type="entry name" value="NADH-SPECIFIC METHYLGLYOXAL REDUCTASE-RELATED"/>
    <property type="match status" value="1"/>
</dbReference>
<dbReference type="RefSeq" id="WP_135342049.1">
    <property type="nucleotide sequence ID" value="NZ_JBHLTX010000066.1"/>
</dbReference>
<evidence type="ECO:0000259" key="2">
    <source>
        <dbReference type="Pfam" id="PF00248"/>
    </source>
</evidence>
<dbReference type="Pfam" id="PF00248">
    <property type="entry name" value="Aldo_ket_red"/>
    <property type="match status" value="1"/>
</dbReference>
<evidence type="ECO:0000313" key="4">
    <source>
        <dbReference type="Proteomes" id="UP000297948"/>
    </source>
</evidence>
<dbReference type="InterPro" id="IPR020471">
    <property type="entry name" value="AKR"/>
</dbReference>
<dbReference type="AlphaFoldDB" id="A0A4Z0G726"/>
<dbReference type="GO" id="GO:0016491">
    <property type="term" value="F:oxidoreductase activity"/>
    <property type="evidence" value="ECO:0007669"/>
    <property type="project" value="UniProtKB-KW"/>
</dbReference>
<dbReference type="EMBL" id="SRID01000444">
    <property type="protein sequence ID" value="TGA90470.1"/>
    <property type="molecule type" value="Genomic_DNA"/>
</dbReference>
<evidence type="ECO:0000313" key="3">
    <source>
        <dbReference type="EMBL" id="TGA90470.1"/>
    </source>
</evidence>
<dbReference type="FunFam" id="3.20.20.100:FF:000004">
    <property type="entry name" value="Oxidoreductase, aldo/keto reductase"/>
    <property type="match status" value="1"/>
</dbReference>
<reference evidence="3 4" key="1">
    <citation type="submission" date="2019-03" db="EMBL/GenBank/DDBJ databases">
        <authorList>
            <person name="Gonzalez-Pimentel J.L."/>
        </authorList>
    </citation>
    <scope>NUCLEOTIDE SEQUENCE [LARGE SCALE GENOMIC DNA]</scope>
    <source>
        <strain evidence="3 4">JCM 31289</strain>
    </source>
</reference>
<dbReference type="InterPro" id="IPR050523">
    <property type="entry name" value="AKR_Detox_Biosynth"/>
</dbReference>
<comment type="caution">
    <text evidence="3">The sequence shown here is derived from an EMBL/GenBank/DDBJ whole genome shotgun (WGS) entry which is preliminary data.</text>
</comment>
<proteinExistence type="predicted"/>
<dbReference type="Proteomes" id="UP000297948">
    <property type="component" value="Unassembled WGS sequence"/>
</dbReference>
<organism evidence="3 4">
    <name type="scientific">Streptomyces palmae</name>
    <dbReference type="NCBI Taxonomy" id="1701085"/>
    <lineage>
        <taxon>Bacteria</taxon>
        <taxon>Bacillati</taxon>
        <taxon>Actinomycetota</taxon>
        <taxon>Actinomycetes</taxon>
        <taxon>Kitasatosporales</taxon>
        <taxon>Streptomycetaceae</taxon>
        <taxon>Streptomyces</taxon>
    </lineage>
</organism>
<feature type="domain" description="NADP-dependent oxidoreductase" evidence="2">
    <location>
        <begin position="18"/>
        <end position="315"/>
    </location>
</feature>
<dbReference type="GO" id="GO:0005829">
    <property type="term" value="C:cytosol"/>
    <property type="evidence" value="ECO:0007669"/>
    <property type="project" value="TreeGrafter"/>
</dbReference>
<dbReference type="PANTHER" id="PTHR43364:SF4">
    <property type="entry name" value="NAD(P)-LINKED OXIDOREDUCTASE SUPERFAMILY PROTEIN"/>
    <property type="match status" value="1"/>
</dbReference>
<dbReference type="Gene3D" id="3.20.20.100">
    <property type="entry name" value="NADP-dependent oxidoreductase domain"/>
    <property type="match status" value="1"/>
</dbReference>